<keyword evidence="2" id="KW-0472">Membrane</keyword>
<protein>
    <submittedName>
        <fullName evidence="3">Uncharacterized protein</fullName>
    </submittedName>
</protein>
<proteinExistence type="predicted"/>
<evidence type="ECO:0000256" key="1">
    <source>
        <dbReference type="SAM" id="MobiDB-lite"/>
    </source>
</evidence>
<sequence length="250" mass="28901">MKRWRNLWIVICFLVFAFIIAVYMNTEHSSTSNESSFKNENNEVSRWYSRSPKTILTDADAETNINNMKAIQKSGWKLLIQDGQPVSFNGNASGRNETMEKSAINLINGGYEILLDNDGNIVDIKLNKDAEQLLAKQQKQIQNQQDQEKQNQEQNEHDRQYSIIQNNIDDIHRYVGNGYRFKMSNDEDGTVITWNIHNKSDNSPGLEYSINKLINMGISVKSDNEGKITGFTFNQTDFYEDKFNLYDMTK</sequence>
<evidence type="ECO:0000313" key="3">
    <source>
        <dbReference type="EMBL" id="KXX90065.1"/>
    </source>
</evidence>
<comment type="caution">
    <text evidence="3">The sequence shown here is derived from an EMBL/GenBank/DDBJ whole genome shotgun (WGS) entry which is preliminary data.</text>
</comment>
<organism evidence="3 4">
    <name type="scientific">Bacillus cereus</name>
    <dbReference type="NCBI Taxonomy" id="1396"/>
    <lineage>
        <taxon>Bacteria</taxon>
        <taxon>Bacillati</taxon>
        <taxon>Bacillota</taxon>
        <taxon>Bacilli</taxon>
        <taxon>Bacillales</taxon>
        <taxon>Bacillaceae</taxon>
        <taxon>Bacillus</taxon>
        <taxon>Bacillus cereus group</taxon>
    </lineage>
</organism>
<keyword evidence="2" id="KW-0812">Transmembrane</keyword>
<evidence type="ECO:0000256" key="2">
    <source>
        <dbReference type="SAM" id="Phobius"/>
    </source>
</evidence>
<accession>A0A150AYY1</accession>
<feature type="compositionally biased region" description="Basic and acidic residues" evidence="1">
    <location>
        <begin position="146"/>
        <end position="158"/>
    </location>
</feature>
<reference evidence="3 4" key="1">
    <citation type="submission" date="2015-12" db="EMBL/GenBank/DDBJ databases">
        <title>Bacillus cereus Group isolate.</title>
        <authorList>
            <person name="Kovac J."/>
        </authorList>
    </citation>
    <scope>NUCLEOTIDE SEQUENCE [LARGE SCALE GENOMIC DNA]</scope>
    <source>
        <strain evidence="3 4">FSL W8-0275</strain>
    </source>
</reference>
<keyword evidence="2" id="KW-1133">Transmembrane helix</keyword>
<feature type="region of interest" description="Disordered" evidence="1">
    <location>
        <begin position="137"/>
        <end position="158"/>
    </location>
</feature>
<dbReference type="EMBL" id="LOMT01000123">
    <property type="protein sequence ID" value="KXX90065.1"/>
    <property type="molecule type" value="Genomic_DNA"/>
</dbReference>
<name>A0A150AYY1_BACCE</name>
<dbReference type="AlphaFoldDB" id="A0A150AYY1"/>
<dbReference type="RefSeq" id="WP_061114669.1">
    <property type="nucleotide sequence ID" value="NZ_AP022949.1"/>
</dbReference>
<gene>
    <name evidence="3" type="ORF">AT274_01530</name>
</gene>
<feature type="transmembrane region" description="Helical" evidence="2">
    <location>
        <begin position="7"/>
        <end position="24"/>
    </location>
</feature>
<evidence type="ECO:0000313" key="4">
    <source>
        <dbReference type="Proteomes" id="UP000075591"/>
    </source>
</evidence>
<dbReference type="Proteomes" id="UP000075591">
    <property type="component" value="Unassembled WGS sequence"/>
</dbReference>